<protein>
    <submittedName>
        <fullName evidence="3">Type VI secretion system protein ImpK</fullName>
    </submittedName>
</protein>
<keyword evidence="1" id="KW-1133">Transmembrane helix</keyword>
<dbReference type="AlphaFoldDB" id="A0A7W9U394"/>
<evidence type="ECO:0000313" key="4">
    <source>
        <dbReference type="Proteomes" id="UP000571554"/>
    </source>
</evidence>
<dbReference type="Pfam" id="PF09850">
    <property type="entry name" value="DotU"/>
    <property type="match status" value="1"/>
</dbReference>
<dbReference type="InterPro" id="IPR017732">
    <property type="entry name" value="T4/T6SS_DotU"/>
</dbReference>
<name>A0A7W9U394_9BURK</name>
<comment type="caution">
    <text evidence="3">The sequence shown here is derived from an EMBL/GenBank/DDBJ whole genome shotgun (WGS) entry which is preliminary data.</text>
</comment>
<gene>
    <name evidence="3" type="ORF">F4827_006079</name>
</gene>
<dbReference type="RefSeq" id="WP_183731034.1">
    <property type="nucleotide sequence ID" value="NZ_JACHBW010000023.1"/>
</dbReference>
<feature type="transmembrane region" description="Helical" evidence="1">
    <location>
        <begin position="196"/>
        <end position="216"/>
    </location>
</feature>
<dbReference type="EMBL" id="JACHBW010000023">
    <property type="protein sequence ID" value="MBB6106208.1"/>
    <property type="molecule type" value="Genomic_DNA"/>
</dbReference>
<dbReference type="NCBIfam" id="TIGR03349">
    <property type="entry name" value="IV_VI_DotU"/>
    <property type="match status" value="1"/>
</dbReference>
<organism evidence="3 4">
    <name type="scientific">Paraburkholderia bannensis</name>
    <dbReference type="NCBI Taxonomy" id="765414"/>
    <lineage>
        <taxon>Bacteria</taxon>
        <taxon>Pseudomonadati</taxon>
        <taxon>Pseudomonadota</taxon>
        <taxon>Betaproteobacteria</taxon>
        <taxon>Burkholderiales</taxon>
        <taxon>Burkholderiaceae</taxon>
        <taxon>Paraburkholderia</taxon>
    </lineage>
</organism>
<dbReference type="PANTHER" id="PTHR38033:SF1">
    <property type="entry name" value="DOTU FAMILY TYPE IV_VI SECRETION SYSTEM PROTEIN"/>
    <property type="match status" value="1"/>
</dbReference>
<feature type="domain" description="Type IV / VI secretion system DotU" evidence="2">
    <location>
        <begin position="16"/>
        <end position="214"/>
    </location>
</feature>
<evidence type="ECO:0000256" key="1">
    <source>
        <dbReference type="SAM" id="Phobius"/>
    </source>
</evidence>
<evidence type="ECO:0000313" key="3">
    <source>
        <dbReference type="EMBL" id="MBB6106208.1"/>
    </source>
</evidence>
<dbReference type="Proteomes" id="UP000571554">
    <property type="component" value="Unassembled WGS sequence"/>
</dbReference>
<keyword evidence="1" id="KW-0472">Membrane</keyword>
<dbReference type="Gene3D" id="1.25.40.590">
    <property type="entry name" value="Type IV / VI secretion system, DotU"/>
    <property type="match status" value="1"/>
</dbReference>
<proteinExistence type="predicted"/>
<reference evidence="3 4" key="1">
    <citation type="submission" date="2020-08" db="EMBL/GenBank/DDBJ databases">
        <title>Above-ground endophytic microbial communities from plants in different locations in the United States.</title>
        <authorList>
            <person name="Frank C."/>
        </authorList>
    </citation>
    <scope>NUCLEOTIDE SEQUENCE [LARGE SCALE GENOMIC DNA]</scope>
    <source>
        <strain evidence="3 4">WP4_2_2</strain>
    </source>
</reference>
<keyword evidence="4" id="KW-1185">Reference proteome</keyword>
<sequence>MTIAATRPVQDLLPVALRDTARIVVELRDVNPPLLSDLRKRCDEQVAALREELRRRGHPRDVIDDALYAQCALLDEAALNGLGEEARDAWEREPLQVKMFGRNDAGEELLRRIGQRLREPRPVLPLLGIFAAILSLGFKGRYAANEADARTRLIRAIDERLARAMGAGTGTSVGTTKPDLSAPIVVNPSRWRRRPLSPLALVLMACVAAGLVWFAIDRWLLSSIAGMAQ</sequence>
<evidence type="ECO:0000259" key="2">
    <source>
        <dbReference type="Pfam" id="PF09850"/>
    </source>
</evidence>
<feature type="transmembrane region" description="Helical" evidence="1">
    <location>
        <begin position="123"/>
        <end position="142"/>
    </location>
</feature>
<dbReference type="InterPro" id="IPR038522">
    <property type="entry name" value="T4/T6SS_DotU_sf"/>
</dbReference>
<keyword evidence="1" id="KW-0812">Transmembrane</keyword>
<accession>A0A7W9U394</accession>
<dbReference type="PANTHER" id="PTHR38033">
    <property type="entry name" value="MEMBRANE PROTEIN-RELATED"/>
    <property type="match status" value="1"/>
</dbReference>